<accession>A0ACB8S6U8</accession>
<gene>
    <name evidence="1" type="ORF">FA95DRAFT_108116</name>
</gene>
<name>A0ACB8S6U8_9AGAM</name>
<reference evidence="1" key="2">
    <citation type="journal article" date="2022" name="New Phytol.">
        <title>Evolutionary transition to the ectomycorrhizal habit in the genomes of a hyperdiverse lineage of mushroom-forming fungi.</title>
        <authorList>
            <person name="Looney B."/>
            <person name="Miyauchi S."/>
            <person name="Morin E."/>
            <person name="Drula E."/>
            <person name="Courty P.E."/>
            <person name="Kohler A."/>
            <person name="Kuo A."/>
            <person name="LaButti K."/>
            <person name="Pangilinan J."/>
            <person name="Lipzen A."/>
            <person name="Riley R."/>
            <person name="Andreopoulos W."/>
            <person name="He G."/>
            <person name="Johnson J."/>
            <person name="Nolan M."/>
            <person name="Tritt A."/>
            <person name="Barry K.W."/>
            <person name="Grigoriev I.V."/>
            <person name="Nagy L.G."/>
            <person name="Hibbett D."/>
            <person name="Henrissat B."/>
            <person name="Matheny P.B."/>
            <person name="Labbe J."/>
            <person name="Martin F.M."/>
        </authorList>
    </citation>
    <scope>NUCLEOTIDE SEQUENCE</scope>
    <source>
        <strain evidence="1">FP105234-sp</strain>
    </source>
</reference>
<reference evidence="1" key="1">
    <citation type="submission" date="2021-02" db="EMBL/GenBank/DDBJ databases">
        <authorList>
            <consortium name="DOE Joint Genome Institute"/>
            <person name="Ahrendt S."/>
            <person name="Looney B.P."/>
            <person name="Miyauchi S."/>
            <person name="Morin E."/>
            <person name="Drula E."/>
            <person name="Courty P.E."/>
            <person name="Chicoki N."/>
            <person name="Fauchery L."/>
            <person name="Kohler A."/>
            <person name="Kuo A."/>
            <person name="Labutti K."/>
            <person name="Pangilinan J."/>
            <person name="Lipzen A."/>
            <person name="Riley R."/>
            <person name="Andreopoulos W."/>
            <person name="He G."/>
            <person name="Johnson J."/>
            <person name="Barry K.W."/>
            <person name="Grigoriev I.V."/>
            <person name="Nagy L."/>
            <person name="Hibbett D."/>
            <person name="Henrissat B."/>
            <person name="Matheny P.B."/>
            <person name="Labbe J."/>
            <person name="Martin F."/>
        </authorList>
    </citation>
    <scope>NUCLEOTIDE SEQUENCE</scope>
    <source>
        <strain evidence="1">FP105234-sp</strain>
    </source>
</reference>
<dbReference type="Proteomes" id="UP000814033">
    <property type="component" value="Unassembled WGS sequence"/>
</dbReference>
<keyword evidence="2" id="KW-1185">Reference proteome</keyword>
<organism evidence="1 2">
    <name type="scientific">Auriscalpium vulgare</name>
    <dbReference type="NCBI Taxonomy" id="40419"/>
    <lineage>
        <taxon>Eukaryota</taxon>
        <taxon>Fungi</taxon>
        <taxon>Dikarya</taxon>
        <taxon>Basidiomycota</taxon>
        <taxon>Agaricomycotina</taxon>
        <taxon>Agaricomycetes</taxon>
        <taxon>Russulales</taxon>
        <taxon>Auriscalpiaceae</taxon>
        <taxon>Auriscalpium</taxon>
    </lineage>
</organism>
<dbReference type="EMBL" id="MU275848">
    <property type="protein sequence ID" value="KAI0051989.1"/>
    <property type="molecule type" value="Genomic_DNA"/>
</dbReference>
<evidence type="ECO:0000313" key="2">
    <source>
        <dbReference type="Proteomes" id="UP000814033"/>
    </source>
</evidence>
<evidence type="ECO:0000313" key="1">
    <source>
        <dbReference type="EMBL" id="KAI0051989.1"/>
    </source>
</evidence>
<comment type="caution">
    <text evidence="1">The sequence shown here is derived from an EMBL/GenBank/DDBJ whole genome shotgun (WGS) entry which is preliminary data.</text>
</comment>
<protein>
    <submittedName>
        <fullName evidence="1">Uncharacterized protein</fullName>
    </submittedName>
</protein>
<sequence>MHNLEVLEMELELDPFDSLRHEVSTSRRIVAPANLQHLALVADLTATRIFFSHLALPLEVSVLCRIYPCADSELVEDVAAVLSTVLASIGPDAHSASKKPINIVGLGVRKNRCDGWDVDVTAWRNEDHSIIGVGFYEGLDRDQMLAHSALKAFMSENLESLAVAMFGDIEDVAWVDSVRDNPKLQRMTVLGKAALTLCDELRPSDSGAADQVDKLPTVFLPALSTLSLSEVDFRSDNLAPGMPLAEALPKYLAERARLGYVLKELDVSCCGADEACVQRLRDAVPGMVVICDERSEGDEEEASGDGDEEEAIANWLLIKEAWASYEGSEGDEDDSSDEGSDGDEDSGEANELNHG</sequence>
<proteinExistence type="predicted"/>